<organism evidence="2 3">
    <name type="scientific">Anaerospora hongkongensis</name>
    <dbReference type="NCBI Taxonomy" id="244830"/>
    <lineage>
        <taxon>Bacteria</taxon>
        <taxon>Bacillati</taxon>
        <taxon>Bacillota</taxon>
        <taxon>Negativicutes</taxon>
        <taxon>Selenomonadales</taxon>
        <taxon>Sporomusaceae</taxon>
        <taxon>Anaerospora</taxon>
    </lineage>
</organism>
<dbReference type="EMBL" id="SLUI01000004">
    <property type="protein sequence ID" value="TCL38246.1"/>
    <property type="molecule type" value="Genomic_DNA"/>
</dbReference>
<evidence type="ECO:0000256" key="1">
    <source>
        <dbReference type="SAM" id="Phobius"/>
    </source>
</evidence>
<keyword evidence="1" id="KW-0812">Transmembrane</keyword>
<comment type="caution">
    <text evidence="2">The sequence shown here is derived from an EMBL/GenBank/DDBJ whole genome shotgun (WGS) entry which is preliminary data.</text>
</comment>
<keyword evidence="3" id="KW-1185">Reference proteome</keyword>
<sequence length="166" mass="18119">MKNAVAKRPVISTSLQKLTLSGLVIAMYIVVMYMTQSFAFGQYQIRLATSLYALSAIFPFLIVPMGLSNLLSNLLMGGLGLPDIIGGTIVGITTSSLVYLVRRYRWNDWLIALPIILCPGLLVPIWLSYLIHVPYSILAVSITIGQIIPGVVGVLLVKQLNTKLNS</sequence>
<feature type="transmembrane region" description="Helical" evidence="1">
    <location>
        <begin position="135"/>
        <end position="157"/>
    </location>
</feature>
<feature type="transmembrane region" description="Helical" evidence="1">
    <location>
        <begin position="20"/>
        <end position="39"/>
    </location>
</feature>
<keyword evidence="1" id="KW-1133">Transmembrane helix</keyword>
<dbReference type="Proteomes" id="UP000295063">
    <property type="component" value="Unassembled WGS sequence"/>
</dbReference>
<protein>
    <submittedName>
        <fullName evidence="2">QueT transporter</fullName>
    </submittedName>
</protein>
<dbReference type="InterPro" id="IPR010387">
    <property type="entry name" value="QueT"/>
</dbReference>
<dbReference type="RefSeq" id="WP_132077945.1">
    <property type="nucleotide sequence ID" value="NZ_DAIMLW010000034.1"/>
</dbReference>
<keyword evidence="1" id="KW-0472">Membrane</keyword>
<feature type="transmembrane region" description="Helical" evidence="1">
    <location>
        <begin position="51"/>
        <end position="72"/>
    </location>
</feature>
<evidence type="ECO:0000313" key="2">
    <source>
        <dbReference type="EMBL" id="TCL38246.1"/>
    </source>
</evidence>
<feature type="transmembrane region" description="Helical" evidence="1">
    <location>
        <begin position="109"/>
        <end position="129"/>
    </location>
</feature>
<feature type="transmembrane region" description="Helical" evidence="1">
    <location>
        <begin position="84"/>
        <end position="102"/>
    </location>
</feature>
<dbReference type="AlphaFoldDB" id="A0A4R1Q1S7"/>
<name>A0A4R1Q1S7_9FIRM</name>
<dbReference type="PANTHER" id="PTHR40044">
    <property type="entry name" value="INTEGRAL MEMBRANE PROTEIN-RELATED"/>
    <property type="match status" value="1"/>
</dbReference>
<dbReference type="OrthoDB" id="1706970at2"/>
<reference evidence="2 3" key="1">
    <citation type="submission" date="2019-03" db="EMBL/GenBank/DDBJ databases">
        <title>Genomic Encyclopedia of Type Strains, Phase IV (KMG-IV): sequencing the most valuable type-strain genomes for metagenomic binning, comparative biology and taxonomic classification.</title>
        <authorList>
            <person name="Goeker M."/>
        </authorList>
    </citation>
    <scope>NUCLEOTIDE SEQUENCE [LARGE SCALE GENOMIC DNA]</scope>
    <source>
        <strain evidence="2 3">DSM 15969</strain>
    </source>
</reference>
<evidence type="ECO:0000313" key="3">
    <source>
        <dbReference type="Proteomes" id="UP000295063"/>
    </source>
</evidence>
<proteinExistence type="predicted"/>
<dbReference type="PANTHER" id="PTHR40044:SF1">
    <property type="entry name" value="INTEGRAL MEMBRANE PROTEIN"/>
    <property type="match status" value="1"/>
</dbReference>
<dbReference type="Pfam" id="PF06177">
    <property type="entry name" value="QueT"/>
    <property type="match status" value="1"/>
</dbReference>
<accession>A0A4R1Q1S7</accession>
<gene>
    <name evidence="2" type="ORF">EV210_104215</name>
</gene>